<dbReference type="OrthoDB" id="5785328at2"/>
<proteinExistence type="predicted"/>
<dbReference type="PATRIC" id="fig|1354791.3.peg.2374"/>
<name>W8L661_9GAMM</name>
<gene>
    <name evidence="2" type="ORF">M911_09630</name>
</gene>
<dbReference type="AlphaFoldDB" id="W8L661"/>
<dbReference type="RefSeq" id="WP_025281822.1">
    <property type="nucleotide sequence ID" value="NZ_CP007268.1"/>
</dbReference>
<dbReference type="KEGG" id="hhc:M911_09630"/>
<dbReference type="Proteomes" id="UP000019442">
    <property type="component" value="Chromosome"/>
</dbReference>
<protein>
    <submittedName>
        <fullName evidence="2">Uncharacterized protein</fullName>
    </submittedName>
</protein>
<dbReference type="HOGENOM" id="CLU_2902911_0_0_6"/>
<sequence>MSEDDPQTEAPSRPYTGPERRKGERRKSQHDRREMFRFEPEKDPRRSGKDRRKANQDIWKQRDI</sequence>
<feature type="region of interest" description="Disordered" evidence="1">
    <location>
        <begin position="1"/>
        <end position="64"/>
    </location>
</feature>
<evidence type="ECO:0000313" key="3">
    <source>
        <dbReference type="Proteomes" id="UP000019442"/>
    </source>
</evidence>
<dbReference type="EMBL" id="CP007268">
    <property type="protein sequence ID" value="AHK79365.1"/>
    <property type="molecule type" value="Genomic_DNA"/>
</dbReference>
<keyword evidence="3" id="KW-1185">Reference proteome</keyword>
<reference evidence="2 3" key="1">
    <citation type="journal article" date="2014" name="J Genomics">
        <title>Draft Genome Sequence of the Extremely Halophilic Phototrophic Purple Sulfur Bacterium Halorhodospira halochloris.</title>
        <authorList>
            <person name="Singh K.S."/>
            <person name="Kirksey J."/>
            <person name="Hoff W.D."/>
            <person name="Deole R."/>
        </authorList>
    </citation>
    <scope>NUCLEOTIDE SEQUENCE [LARGE SCALE GENOMIC DNA]</scope>
    <source>
        <strain evidence="2 3">A</strain>
    </source>
</reference>
<organism evidence="2 3">
    <name type="scientific">Ectothiorhodospira haloalkaliphila</name>
    <dbReference type="NCBI Taxonomy" id="421628"/>
    <lineage>
        <taxon>Bacteria</taxon>
        <taxon>Pseudomonadati</taxon>
        <taxon>Pseudomonadota</taxon>
        <taxon>Gammaproteobacteria</taxon>
        <taxon>Chromatiales</taxon>
        <taxon>Ectothiorhodospiraceae</taxon>
        <taxon>Ectothiorhodospira</taxon>
    </lineage>
</organism>
<evidence type="ECO:0000256" key="1">
    <source>
        <dbReference type="SAM" id="MobiDB-lite"/>
    </source>
</evidence>
<reference evidence="3" key="2">
    <citation type="submission" date="2014-02" db="EMBL/GenBank/DDBJ databases">
        <title>Draft Genome Sequence of extremely halophilic bacteria Halorhodospira halochloris.</title>
        <authorList>
            <person name="Singh K.S."/>
        </authorList>
    </citation>
    <scope>NUCLEOTIDE SEQUENCE [LARGE SCALE GENOMIC DNA]</scope>
    <source>
        <strain evidence="3">A</strain>
    </source>
</reference>
<feature type="compositionally biased region" description="Basic and acidic residues" evidence="1">
    <location>
        <begin position="31"/>
        <end position="64"/>
    </location>
</feature>
<evidence type="ECO:0000313" key="2">
    <source>
        <dbReference type="EMBL" id="AHK79365.1"/>
    </source>
</evidence>
<accession>W8L661</accession>